<sequence length="244" mass="28470">MDTVTTKVIVPPEAEFKGLNFKIPNYLIQGRDGDDYSLYREIEQDEKWDFEGEFVIAYQGKCYLKIANVPDEEHAMSAIRSYWRASKEIRKLDDVEQNKKNSTEEHVNYIEESKGENKKIAYGYIFNWDGFTYNDLKSDYSFDATIKFNTHKFEEDALDGVTNYLSVKIDIDNEKLITEIDSNSLFDSVEIIEFFIDDINSNFYKILSIEEGMTLLKEFCRQAKANELPYLELTASPVAFKYVD</sequence>
<dbReference type="EMBL" id="CP021063">
    <property type="protein sequence ID" value="ARP61607.1"/>
    <property type="molecule type" value="Genomic_DNA"/>
</dbReference>
<name>A0A1W6WYH3_BACTU</name>
<geneLocation type="plasmid" evidence="2 3">
    <name>poh2</name>
</geneLocation>
<evidence type="ECO:0000313" key="2">
    <source>
        <dbReference type="EMBL" id="ARP61607.1"/>
    </source>
</evidence>
<organism evidence="2 3">
    <name type="scientific">Bacillus thuringiensis</name>
    <dbReference type="NCBI Taxonomy" id="1428"/>
    <lineage>
        <taxon>Bacteria</taxon>
        <taxon>Bacillati</taxon>
        <taxon>Bacillota</taxon>
        <taxon>Bacilli</taxon>
        <taxon>Bacillales</taxon>
        <taxon>Bacillaceae</taxon>
        <taxon>Bacillus</taxon>
        <taxon>Bacillus cereus group</taxon>
    </lineage>
</organism>
<keyword evidence="2" id="KW-0614">Plasmid</keyword>
<dbReference type="KEGG" id="bthy:AQ980_31265"/>
<protein>
    <submittedName>
        <fullName evidence="2">Uncharacterized protein</fullName>
    </submittedName>
</protein>
<dbReference type="Proteomes" id="UP000194143">
    <property type="component" value="Plasmid poh2"/>
</dbReference>
<dbReference type="GeneID" id="67466857"/>
<evidence type="ECO:0000313" key="3">
    <source>
        <dbReference type="Proteomes" id="UP000194143"/>
    </source>
</evidence>
<keyword evidence="1" id="KW-0175">Coiled coil</keyword>
<evidence type="ECO:0000256" key="1">
    <source>
        <dbReference type="SAM" id="Coils"/>
    </source>
</evidence>
<feature type="coiled-coil region" evidence="1">
    <location>
        <begin position="85"/>
        <end position="112"/>
    </location>
</feature>
<dbReference type="AlphaFoldDB" id="A0A1W6WYH3"/>
<gene>
    <name evidence="2" type="ORF">CAB88_31855</name>
</gene>
<accession>A0A1W6WYH3</accession>
<keyword evidence="3" id="KW-1185">Reference proteome</keyword>
<reference evidence="2 3" key="1">
    <citation type="submission" date="2017-04" db="EMBL/GenBank/DDBJ databases">
        <title>Complete Genome Sequence of Bacillus thuringiensis type Strain ATCC 10792.</title>
        <authorList>
            <person name="Oh D.-H."/>
            <person name="Park B.-J."/>
            <person name="Shuai W."/>
            <person name="Chelliah R."/>
        </authorList>
    </citation>
    <scope>NUCLEOTIDE SEQUENCE [LARGE SCALE GENOMIC DNA]</scope>
    <source>
        <strain evidence="2 3">ATCC 10792</strain>
        <plasmid evidence="2 3">poh2</plasmid>
    </source>
</reference>
<proteinExistence type="predicted"/>
<dbReference type="RefSeq" id="WP_000381993.1">
    <property type="nucleotide sequence ID" value="NZ_CM010226.1"/>
</dbReference>